<organism evidence="1 3">
    <name type="scientific">Adineta steineri</name>
    <dbReference type="NCBI Taxonomy" id="433720"/>
    <lineage>
        <taxon>Eukaryota</taxon>
        <taxon>Metazoa</taxon>
        <taxon>Spiralia</taxon>
        <taxon>Gnathifera</taxon>
        <taxon>Rotifera</taxon>
        <taxon>Eurotatoria</taxon>
        <taxon>Bdelloidea</taxon>
        <taxon>Adinetida</taxon>
        <taxon>Adinetidae</taxon>
        <taxon>Adineta</taxon>
    </lineage>
</organism>
<comment type="caution">
    <text evidence="1">The sequence shown here is derived from an EMBL/GenBank/DDBJ whole genome shotgun (WGS) entry which is preliminary data.</text>
</comment>
<evidence type="ECO:0000313" key="2">
    <source>
        <dbReference type="EMBL" id="CAF3733624.1"/>
    </source>
</evidence>
<dbReference type="EMBL" id="CAJOBB010000700">
    <property type="protein sequence ID" value="CAF3733624.1"/>
    <property type="molecule type" value="Genomic_DNA"/>
</dbReference>
<proteinExistence type="predicted"/>
<protein>
    <submittedName>
        <fullName evidence="1">Uncharacterized protein</fullName>
    </submittedName>
</protein>
<gene>
    <name evidence="1" type="ORF">IZO911_LOCUS378</name>
    <name evidence="2" type="ORF">KXQ929_LOCUS13213</name>
</gene>
<dbReference type="AlphaFoldDB" id="A0A813MAS7"/>
<dbReference type="Proteomes" id="UP000663860">
    <property type="component" value="Unassembled WGS sequence"/>
</dbReference>
<dbReference type="Proteomes" id="UP000663868">
    <property type="component" value="Unassembled WGS sequence"/>
</dbReference>
<dbReference type="EMBL" id="CAJNOE010000002">
    <property type="protein sequence ID" value="CAF0713328.1"/>
    <property type="molecule type" value="Genomic_DNA"/>
</dbReference>
<reference evidence="1" key="1">
    <citation type="submission" date="2021-02" db="EMBL/GenBank/DDBJ databases">
        <authorList>
            <person name="Nowell W R."/>
        </authorList>
    </citation>
    <scope>NUCLEOTIDE SEQUENCE</scope>
</reference>
<accession>A0A813MAS7</accession>
<evidence type="ECO:0000313" key="3">
    <source>
        <dbReference type="Proteomes" id="UP000663860"/>
    </source>
</evidence>
<evidence type="ECO:0000313" key="1">
    <source>
        <dbReference type="EMBL" id="CAF0713328.1"/>
    </source>
</evidence>
<name>A0A813MAS7_9BILA</name>
<sequence length="105" mass="12002">MPSAIILCVVRGKTGRLARSNFTQLCTSEREEKVRLPLRIRYKKKLNHPLLNEHVHRLCYKVLVYGHQYSHGARSGEYGGCGIILIPSSVKWLITSEWQWGPALS</sequence>